<protein>
    <submittedName>
        <fullName evidence="1">Type I restriction-modification system, specificity subunit S (EC)</fullName>
        <ecNumber evidence="1">3.1.21.3</ecNumber>
    </submittedName>
</protein>
<reference evidence="1" key="1">
    <citation type="submission" date="2020-01" db="EMBL/GenBank/DDBJ databases">
        <authorList>
            <person name="Meier V. D."/>
            <person name="Meier V D."/>
        </authorList>
    </citation>
    <scope>NUCLEOTIDE SEQUENCE</scope>
    <source>
        <strain evidence="1">HLG_WM_MAG_01</strain>
    </source>
</reference>
<gene>
    <name evidence="1" type="ORF">HELGO_WM22135</name>
</gene>
<dbReference type="EMBL" id="CACVAS010000127">
    <property type="protein sequence ID" value="CAA6824854.1"/>
    <property type="molecule type" value="Genomic_DNA"/>
</dbReference>
<dbReference type="AlphaFoldDB" id="A0A6S6TZH8"/>
<feature type="non-terminal residue" evidence="1">
    <location>
        <position position="1"/>
    </location>
</feature>
<accession>A0A6S6TZH8</accession>
<proteinExistence type="predicted"/>
<keyword evidence="1" id="KW-0378">Hydrolase</keyword>
<name>A0A6S6TZH8_9BACT</name>
<dbReference type="EC" id="3.1.21.3" evidence="1"/>
<sequence>EYKQSLISEAVTGKIDVRAEVAVEGKLSSPKIL</sequence>
<dbReference type="GO" id="GO:0009035">
    <property type="term" value="F:type I site-specific deoxyribonuclease activity"/>
    <property type="evidence" value="ECO:0007669"/>
    <property type="project" value="UniProtKB-EC"/>
</dbReference>
<evidence type="ECO:0000313" key="1">
    <source>
        <dbReference type="EMBL" id="CAA6824854.1"/>
    </source>
</evidence>
<organism evidence="1">
    <name type="scientific">uncultured Sulfurovum sp</name>
    <dbReference type="NCBI Taxonomy" id="269237"/>
    <lineage>
        <taxon>Bacteria</taxon>
        <taxon>Pseudomonadati</taxon>
        <taxon>Campylobacterota</taxon>
        <taxon>Epsilonproteobacteria</taxon>
        <taxon>Campylobacterales</taxon>
        <taxon>Sulfurovaceae</taxon>
        <taxon>Sulfurovum</taxon>
        <taxon>environmental samples</taxon>
    </lineage>
</organism>